<dbReference type="Proteomes" id="UP000717328">
    <property type="component" value="Unassembled WGS sequence"/>
</dbReference>
<evidence type="ECO:0000256" key="3">
    <source>
        <dbReference type="ARBA" id="ARBA00004721"/>
    </source>
</evidence>
<name>A0A9P7GN15_9AGAR</name>
<comment type="caution">
    <text evidence="13">The sequence shown here is derived from an EMBL/GenBank/DDBJ whole genome shotgun (WGS) entry which is preliminary data.</text>
</comment>
<protein>
    <recommendedName>
        <fullName evidence="15">Cytochrome P450</fullName>
    </recommendedName>
</protein>
<dbReference type="InterPro" id="IPR001128">
    <property type="entry name" value="Cyt_P450"/>
</dbReference>
<keyword evidence="6" id="KW-0812">Transmembrane</keyword>
<dbReference type="AlphaFoldDB" id="A0A9P7GN15"/>
<evidence type="ECO:0000313" key="14">
    <source>
        <dbReference type="Proteomes" id="UP000717328"/>
    </source>
</evidence>
<keyword evidence="9" id="KW-0560">Oxidoreductase</keyword>
<comment type="cofactor">
    <cofactor evidence="1">
        <name>heme</name>
        <dbReference type="ChEBI" id="CHEBI:30413"/>
    </cofactor>
</comment>
<evidence type="ECO:0000256" key="2">
    <source>
        <dbReference type="ARBA" id="ARBA00004370"/>
    </source>
</evidence>
<dbReference type="GO" id="GO:0016020">
    <property type="term" value="C:membrane"/>
    <property type="evidence" value="ECO:0007669"/>
    <property type="project" value="UniProtKB-SubCell"/>
</dbReference>
<evidence type="ECO:0000256" key="6">
    <source>
        <dbReference type="ARBA" id="ARBA00022692"/>
    </source>
</evidence>
<accession>A0A9P7GN15</accession>
<reference evidence="13" key="2">
    <citation type="submission" date="2021-10" db="EMBL/GenBank/DDBJ databases">
        <title>Phylogenomics reveals ancestral predisposition of the termite-cultivated fungus Termitomyces towards a domesticated lifestyle.</title>
        <authorList>
            <person name="Auxier B."/>
            <person name="Grum-Grzhimaylo A."/>
            <person name="Cardenas M.E."/>
            <person name="Lodge J.D."/>
            <person name="Laessoe T."/>
            <person name="Pedersen O."/>
            <person name="Smith M.E."/>
            <person name="Kuyper T.W."/>
            <person name="Franco-Molano E.A."/>
            <person name="Baroni T.J."/>
            <person name="Aanen D.K."/>
        </authorList>
    </citation>
    <scope>NUCLEOTIDE SEQUENCE</scope>
    <source>
        <strain evidence="13">D49</strain>
    </source>
</reference>
<keyword evidence="12" id="KW-0472">Membrane</keyword>
<dbReference type="GO" id="GO:0005506">
    <property type="term" value="F:iron ion binding"/>
    <property type="evidence" value="ECO:0007669"/>
    <property type="project" value="InterPro"/>
</dbReference>
<evidence type="ECO:0000256" key="5">
    <source>
        <dbReference type="ARBA" id="ARBA00022617"/>
    </source>
</evidence>
<dbReference type="EMBL" id="JABCKI010000232">
    <property type="protein sequence ID" value="KAG5651513.1"/>
    <property type="molecule type" value="Genomic_DNA"/>
</dbReference>
<dbReference type="InterPro" id="IPR050121">
    <property type="entry name" value="Cytochrome_P450_monoxygenase"/>
</dbReference>
<dbReference type="GO" id="GO:0004497">
    <property type="term" value="F:monooxygenase activity"/>
    <property type="evidence" value="ECO:0007669"/>
    <property type="project" value="UniProtKB-KW"/>
</dbReference>
<keyword evidence="5" id="KW-0349">Heme</keyword>
<dbReference type="Pfam" id="PF00067">
    <property type="entry name" value="p450"/>
    <property type="match status" value="1"/>
</dbReference>
<evidence type="ECO:0000256" key="9">
    <source>
        <dbReference type="ARBA" id="ARBA00023002"/>
    </source>
</evidence>
<evidence type="ECO:0000256" key="1">
    <source>
        <dbReference type="ARBA" id="ARBA00001971"/>
    </source>
</evidence>
<dbReference type="PANTHER" id="PTHR24305:SF166">
    <property type="entry name" value="CYTOCHROME P450 12A4, MITOCHONDRIAL-RELATED"/>
    <property type="match status" value="1"/>
</dbReference>
<keyword evidence="14" id="KW-1185">Reference proteome</keyword>
<keyword evidence="11" id="KW-0503">Monooxygenase</keyword>
<dbReference type="SUPFAM" id="SSF48264">
    <property type="entry name" value="Cytochrome P450"/>
    <property type="match status" value="1"/>
</dbReference>
<evidence type="ECO:0000256" key="10">
    <source>
        <dbReference type="ARBA" id="ARBA00023004"/>
    </source>
</evidence>
<gene>
    <name evidence="13" type="ORF">H0H81_008378</name>
</gene>
<evidence type="ECO:0000256" key="8">
    <source>
        <dbReference type="ARBA" id="ARBA00022989"/>
    </source>
</evidence>
<evidence type="ECO:0000256" key="11">
    <source>
        <dbReference type="ARBA" id="ARBA00023033"/>
    </source>
</evidence>
<dbReference type="GO" id="GO:0020037">
    <property type="term" value="F:heme binding"/>
    <property type="evidence" value="ECO:0007669"/>
    <property type="project" value="InterPro"/>
</dbReference>
<proteinExistence type="inferred from homology"/>
<comment type="subcellular location">
    <subcellularLocation>
        <location evidence="2">Membrane</location>
    </subcellularLocation>
</comment>
<evidence type="ECO:0000256" key="7">
    <source>
        <dbReference type="ARBA" id="ARBA00022723"/>
    </source>
</evidence>
<dbReference type="OrthoDB" id="1470350at2759"/>
<dbReference type="InterPro" id="IPR036396">
    <property type="entry name" value="Cyt_P450_sf"/>
</dbReference>
<evidence type="ECO:0000313" key="13">
    <source>
        <dbReference type="EMBL" id="KAG5651513.1"/>
    </source>
</evidence>
<keyword evidence="7" id="KW-0479">Metal-binding</keyword>
<reference evidence="13" key="1">
    <citation type="submission" date="2021-02" db="EMBL/GenBank/DDBJ databases">
        <authorList>
            <person name="Nieuwenhuis M."/>
            <person name="Van De Peppel L.J.J."/>
        </authorList>
    </citation>
    <scope>NUCLEOTIDE SEQUENCE</scope>
    <source>
        <strain evidence="13">D49</strain>
    </source>
</reference>
<comment type="pathway">
    <text evidence="3">Secondary metabolite biosynthesis; terpenoid biosynthesis.</text>
</comment>
<sequence length="215" mass="24408">MEIAITKDLLDGPREINILRWMTRAALEMIGQSGLGYSFDPLVDEESENPFTKSVEQLFPTLLKFRFAQEFLLTTAVKIGTPRFRRAVLDLIPLKSLRKLLGIIDVLENTAKEILDGKKEALEKGDEAVKEQVGQGKDIISILCKWQDHSLVFGAMDTTSTALSRALSTLAKYPETQDKLREEIQEARKRYGEIPHDELMALPYLDAICREIMRL</sequence>
<comment type="similarity">
    <text evidence="4">Belongs to the cytochrome P450 family.</text>
</comment>
<dbReference type="GO" id="GO:0016705">
    <property type="term" value="F:oxidoreductase activity, acting on paired donors, with incorporation or reduction of molecular oxygen"/>
    <property type="evidence" value="ECO:0007669"/>
    <property type="project" value="InterPro"/>
</dbReference>
<dbReference type="PANTHER" id="PTHR24305">
    <property type="entry name" value="CYTOCHROME P450"/>
    <property type="match status" value="1"/>
</dbReference>
<keyword evidence="10" id="KW-0408">Iron</keyword>
<keyword evidence="8" id="KW-1133">Transmembrane helix</keyword>
<organism evidence="13 14">
    <name type="scientific">Sphagnurus paluster</name>
    <dbReference type="NCBI Taxonomy" id="117069"/>
    <lineage>
        <taxon>Eukaryota</taxon>
        <taxon>Fungi</taxon>
        <taxon>Dikarya</taxon>
        <taxon>Basidiomycota</taxon>
        <taxon>Agaricomycotina</taxon>
        <taxon>Agaricomycetes</taxon>
        <taxon>Agaricomycetidae</taxon>
        <taxon>Agaricales</taxon>
        <taxon>Tricholomatineae</taxon>
        <taxon>Lyophyllaceae</taxon>
        <taxon>Sphagnurus</taxon>
    </lineage>
</organism>
<evidence type="ECO:0000256" key="12">
    <source>
        <dbReference type="ARBA" id="ARBA00023136"/>
    </source>
</evidence>
<evidence type="ECO:0008006" key="15">
    <source>
        <dbReference type="Google" id="ProtNLM"/>
    </source>
</evidence>
<evidence type="ECO:0000256" key="4">
    <source>
        <dbReference type="ARBA" id="ARBA00010617"/>
    </source>
</evidence>
<dbReference type="Gene3D" id="1.10.630.10">
    <property type="entry name" value="Cytochrome P450"/>
    <property type="match status" value="1"/>
</dbReference>